<dbReference type="OrthoDB" id="449263at2759"/>
<dbReference type="PANTHER" id="PTHR12143">
    <property type="entry name" value="PEPTIDE N-GLYCANASE PNGASE -RELATED"/>
    <property type="match status" value="1"/>
</dbReference>
<reference evidence="4 5" key="1">
    <citation type="journal article" date="2015" name="Fungal Genet. Biol.">
        <title>Evolution of novel wood decay mechanisms in Agaricales revealed by the genome sequences of Fistulina hepatica and Cylindrobasidium torrendii.</title>
        <authorList>
            <person name="Floudas D."/>
            <person name="Held B.W."/>
            <person name="Riley R."/>
            <person name="Nagy L.G."/>
            <person name="Koehler G."/>
            <person name="Ransdell A.S."/>
            <person name="Younus H."/>
            <person name="Chow J."/>
            <person name="Chiniquy J."/>
            <person name="Lipzen A."/>
            <person name="Tritt A."/>
            <person name="Sun H."/>
            <person name="Haridas S."/>
            <person name="LaButti K."/>
            <person name="Ohm R.A."/>
            <person name="Kues U."/>
            <person name="Blanchette R.A."/>
            <person name="Grigoriev I.V."/>
            <person name="Minto R.E."/>
            <person name="Hibbett D.S."/>
        </authorList>
    </citation>
    <scope>NUCLEOTIDE SEQUENCE [LARGE SCALE GENOMIC DNA]</scope>
    <source>
        <strain evidence="4 5">ATCC 64428</strain>
    </source>
</reference>
<organism evidence="4 5">
    <name type="scientific">Fistulina hepatica ATCC 64428</name>
    <dbReference type="NCBI Taxonomy" id="1128425"/>
    <lineage>
        <taxon>Eukaryota</taxon>
        <taxon>Fungi</taxon>
        <taxon>Dikarya</taxon>
        <taxon>Basidiomycota</taxon>
        <taxon>Agaricomycotina</taxon>
        <taxon>Agaricomycetes</taxon>
        <taxon>Agaricomycetidae</taxon>
        <taxon>Agaricales</taxon>
        <taxon>Fistulinaceae</taxon>
        <taxon>Fistulina</taxon>
    </lineage>
</organism>
<dbReference type="AlphaFoldDB" id="A0A0D7ALA4"/>
<evidence type="ECO:0000259" key="3">
    <source>
        <dbReference type="Pfam" id="PF17678"/>
    </source>
</evidence>
<evidence type="ECO:0000256" key="1">
    <source>
        <dbReference type="SAM" id="MobiDB-lite"/>
    </source>
</evidence>
<dbReference type="InterPro" id="IPR014718">
    <property type="entry name" value="GH-type_carb-bd"/>
</dbReference>
<name>A0A0D7ALA4_9AGAR</name>
<dbReference type="InterPro" id="IPR050883">
    <property type="entry name" value="PNGase"/>
</dbReference>
<dbReference type="GO" id="GO:0000224">
    <property type="term" value="F:peptide-N4-(N-acetyl-beta-glucosaminyl)asparagine amidase activity"/>
    <property type="evidence" value="ECO:0007669"/>
    <property type="project" value="TreeGrafter"/>
</dbReference>
<feature type="domain" description="Glycosyl hydrolase family 92" evidence="2">
    <location>
        <begin position="181"/>
        <end position="241"/>
    </location>
</feature>
<dbReference type="PANTHER" id="PTHR12143:SF43">
    <property type="entry name" value="PUTATIVE-RELATED"/>
    <property type="match status" value="1"/>
</dbReference>
<dbReference type="GO" id="GO:0005634">
    <property type="term" value="C:nucleus"/>
    <property type="evidence" value="ECO:0007669"/>
    <property type="project" value="TreeGrafter"/>
</dbReference>
<feature type="region of interest" description="Disordered" evidence="1">
    <location>
        <begin position="160"/>
        <end position="184"/>
    </location>
</feature>
<evidence type="ECO:0000259" key="2">
    <source>
        <dbReference type="Pfam" id="PF07971"/>
    </source>
</evidence>
<dbReference type="Pfam" id="PF17678">
    <property type="entry name" value="Glyco_hydro_92N"/>
    <property type="match status" value="1"/>
</dbReference>
<gene>
    <name evidence="4" type="ORF">FISHEDRAFT_56306</name>
</gene>
<proteinExistence type="predicted"/>
<protein>
    <submittedName>
        <fullName evidence="4">Uncharacterized protein</fullName>
    </submittedName>
</protein>
<feature type="domain" description="Glycosyl hydrolase family 92 N-terminal" evidence="3">
    <location>
        <begin position="7"/>
        <end position="159"/>
    </location>
</feature>
<dbReference type="Gene3D" id="3.30.2080.10">
    <property type="entry name" value="GH92 mannosidase domain"/>
    <property type="match status" value="1"/>
</dbReference>
<dbReference type="InterPro" id="IPR041371">
    <property type="entry name" value="GH92_N"/>
</dbReference>
<sequence>MPLMNRAEREIISPSYYSVDFGLGEGGVLHAEQSTMSHVTHLRFTFNDVTNPYMLIEASRLSVITLMPANITYLRGYVAVDAMRRQITGYNSEQMDWIIHPTSIAAAASGFRGYFCARFDKPFAVVGIHKNCTLLPADIEKAEGSLTSAFARFHVPEGQRSLQVDEPGRRDPRPHVTGGKETARQMRTQWAEQLDRITIEGAASDNDLSTFYTAVYHSLQYPYEQHERDGRPVYYPGYDDAGARGPNAVLLKITKALGGGVRTPPGMSEGVNVV</sequence>
<dbReference type="Pfam" id="PF07971">
    <property type="entry name" value="Glyco_hydro_92"/>
    <property type="match status" value="1"/>
</dbReference>
<evidence type="ECO:0000313" key="4">
    <source>
        <dbReference type="EMBL" id="KIY52086.1"/>
    </source>
</evidence>
<dbReference type="GO" id="GO:0030246">
    <property type="term" value="F:carbohydrate binding"/>
    <property type="evidence" value="ECO:0007669"/>
    <property type="project" value="InterPro"/>
</dbReference>
<dbReference type="EMBL" id="KN881646">
    <property type="protein sequence ID" value="KIY52086.1"/>
    <property type="molecule type" value="Genomic_DNA"/>
</dbReference>
<dbReference type="Proteomes" id="UP000054144">
    <property type="component" value="Unassembled WGS sequence"/>
</dbReference>
<dbReference type="InterPro" id="IPR012939">
    <property type="entry name" value="Glyco_hydro_92"/>
</dbReference>
<evidence type="ECO:0000313" key="5">
    <source>
        <dbReference type="Proteomes" id="UP000054144"/>
    </source>
</evidence>
<dbReference type="Gene3D" id="2.70.98.10">
    <property type="match status" value="2"/>
</dbReference>
<accession>A0A0D7ALA4</accession>
<dbReference type="GO" id="GO:0005829">
    <property type="term" value="C:cytosol"/>
    <property type="evidence" value="ECO:0007669"/>
    <property type="project" value="TreeGrafter"/>
</dbReference>
<keyword evidence="5" id="KW-1185">Reference proteome</keyword>
<dbReference type="GO" id="GO:0006516">
    <property type="term" value="P:glycoprotein catabolic process"/>
    <property type="evidence" value="ECO:0007669"/>
    <property type="project" value="TreeGrafter"/>
</dbReference>